<keyword evidence="5" id="KW-0677">Repeat</keyword>
<evidence type="ECO:0000256" key="6">
    <source>
        <dbReference type="SAM" id="MobiDB-lite"/>
    </source>
</evidence>
<evidence type="ECO:0000256" key="1">
    <source>
        <dbReference type="ARBA" id="ARBA00001913"/>
    </source>
</evidence>
<comment type="similarity">
    <text evidence="3">Belongs to the peptidase M10B family.</text>
</comment>
<comment type="cofactor">
    <cofactor evidence="1">
        <name>Ca(2+)</name>
        <dbReference type="ChEBI" id="CHEBI:29108"/>
    </cofactor>
</comment>
<feature type="compositionally biased region" description="Gly residues" evidence="6">
    <location>
        <begin position="926"/>
        <end position="947"/>
    </location>
</feature>
<dbReference type="InterPro" id="IPR006026">
    <property type="entry name" value="Peptidase_Metallo"/>
</dbReference>
<dbReference type="InterPro" id="IPR011049">
    <property type="entry name" value="Serralysin-like_metalloprot_C"/>
</dbReference>
<dbReference type="Gene3D" id="2.60.120.380">
    <property type="match status" value="1"/>
</dbReference>
<evidence type="ECO:0000256" key="4">
    <source>
        <dbReference type="ARBA" id="ARBA00022525"/>
    </source>
</evidence>
<dbReference type="PANTHER" id="PTHR38340">
    <property type="entry name" value="S-LAYER PROTEIN"/>
    <property type="match status" value="1"/>
</dbReference>
<dbReference type="SMART" id="SM00235">
    <property type="entry name" value="ZnMc"/>
    <property type="match status" value="1"/>
</dbReference>
<reference evidence="9" key="1">
    <citation type="submission" date="2011-03" db="EMBL/GenBank/DDBJ databases">
        <title>Draft genome sequence of Brevundimonas diminuta.</title>
        <authorList>
            <person name="Brown P.J.B."/>
            <person name="Buechlein A."/>
            <person name="Hemmerich C."/>
            <person name="Brun Y.V."/>
        </authorList>
    </citation>
    <scope>NUCLEOTIDE SEQUENCE [LARGE SCALE GENOMIC DNA]</scope>
    <source>
        <strain evidence="9">C19</strain>
    </source>
</reference>
<dbReference type="Pfam" id="PF08548">
    <property type="entry name" value="Peptidase_M10_C"/>
    <property type="match status" value="1"/>
</dbReference>
<keyword evidence="9" id="KW-1185">Reference proteome</keyword>
<feature type="compositionally biased region" description="Polar residues" evidence="6">
    <location>
        <begin position="916"/>
        <end position="925"/>
    </location>
</feature>
<dbReference type="eggNOG" id="COG2931">
    <property type="taxonomic scope" value="Bacteria"/>
</dbReference>
<dbReference type="PROSITE" id="PS00330">
    <property type="entry name" value="HEMOLYSIN_CALCIUM"/>
    <property type="match status" value="6"/>
</dbReference>
<dbReference type="InterPro" id="IPR018511">
    <property type="entry name" value="Hemolysin-typ_Ca-bd_CS"/>
</dbReference>
<dbReference type="InterPro" id="IPR034033">
    <property type="entry name" value="Serralysin-like"/>
</dbReference>
<dbReference type="InterPro" id="IPR013858">
    <property type="entry name" value="Peptidase_M10B_C"/>
</dbReference>
<evidence type="ECO:0000256" key="5">
    <source>
        <dbReference type="ARBA" id="ARBA00022737"/>
    </source>
</evidence>
<feature type="region of interest" description="Disordered" evidence="6">
    <location>
        <begin position="909"/>
        <end position="968"/>
    </location>
</feature>
<evidence type="ECO:0000259" key="7">
    <source>
        <dbReference type="SMART" id="SM00235"/>
    </source>
</evidence>
<accession>F4QIZ2</accession>
<dbReference type="GO" id="GO:0006508">
    <property type="term" value="P:proteolysis"/>
    <property type="evidence" value="ECO:0007669"/>
    <property type="project" value="InterPro"/>
</dbReference>
<gene>
    <name evidence="8" type="ORF">ABI_14940</name>
</gene>
<evidence type="ECO:0000256" key="3">
    <source>
        <dbReference type="ARBA" id="ARBA00009490"/>
    </source>
</evidence>
<dbReference type="PRINTS" id="PR00313">
    <property type="entry name" value="CABNDNGRPT"/>
</dbReference>
<protein>
    <submittedName>
        <fullName evidence="8">Hemolysin-type calcium-binding repeat 2 copies family protein</fullName>
    </submittedName>
</protein>
<dbReference type="Gene3D" id="3.40.390.10">
    <property type="entry name" value="Collagenase (Catalytic Domain)"/>
    <property type="match status" value="1"/>
</dbReference>
<dbReference type="InterPro" id="IPR050557">
    <property type="entry name" value="RTX_toxin/Mannuronan_C5-epim"/>
</dbReference>
<proteinExistence type="inferred from homology"/>
<dbReference type="CDD" id="cd04277">
    <property type="entry name" value="ZnMc_serralysin_like"/>
    <property type="match status" value="1"/>
</dbReference>
<dbReference type="STRING" id="715226.ABI_14940"/>
<dbReference type="InterPro" id="IPR024079">
    <property type="entry name" value="MetalloPept_cat_dom_sf"/>
</dbReference>
<dbReference type="GO" id="GO:0005615">
    <property type="term" value="C:extracellular space"/>
    <property type="evidence" value="ECO:0007669"/>
    <property type="project" value="InterPro"/>
</dbReference>
<dbReference type="HOGENOM" id="CLU_248970_0_0_5"/>
<dbReference type="Gene3D" id="2.150.10.10">
    <property type="entry name" value="Serralysin-like metalloprotease, C-terminal"/>
    <property type="match status" value="7"/>
</dbReference>
<dbReference type="Proteomes" id="UP000006512">
    <property type="component" value="Unassembled WGS sequence"/>
</dbReference>
<dbReference type="PANTHER" id="PTHR38340:SF1">
    <property type="entry name" value="S-LAYER PROTEIN"/>
    <property type="match status" value="1"/>
</dbReference>
<organism evidence="8 9">
    <name type="scientific">Asticcacaulis biprosthecium C19</name>
    <dbReference type="NCBI Taxonomy" id="715226"/>
    <lineage>
        <taxon>Bacteria</taxon>
        <taxon>Pseudomonadati</taxon>
        <taxon>Pseudomonadota</taxon>
        <taxon>Alphaproteobacteria</taxon>
        <taxon>Caulobacterales</taxon>
        <taxon>Caulobacteraceae</taxon>
        <taxon>Asticcacaulis</taxon>
    </lineage>
</organism>
<dbReference type="InterPro" id="IPR001343">
    <property type="entry name" value="Hemolysn_Ca-bd"/>
</dbReference>
<dbReference type="EMBL" id="GL883077">
    <property type="protein sequence ID" value="EGF93055.1"/>
    <property type="molecule type" value="Genomic_DNA"/>
</dbReference>
<sequence>MMRFLDDDTGGVWSRTNDVYLTPLEAAPALITELAVPVAAQPKAPQTFVVRPFAGAAETVVAPDGPVKSDDDGAPSGCLCGGSHSQGEGSPTPSAGLREGSHAGLSEVMTYNQDLIDGRYEYTGNQLVDAVLFGSRWTVTNITFSFPATAEFYETPYYEPGHLTNHIPFNAAQQTAARYAFSLVAGYTSVTFTEVTESAETHGIIRLSQTDNDTALGSAEGNFPGSDASDGDIWFGSTNQPFYLTPAIGNWGQATMMHEIGHTLGLKHGQDNYTTLDLTNGGYLDGPGPHYGTAALPANRDGWAWSLMTYRSAPGFTASFQGDRYNQPQTYMQADIAALQFMYGANFTSHATDSVYTFSTTTGEMFINGVGQGTPEINAATGIGKIFRTLWDGDGVDTYNLANFSDNQTIDLRPGQFSTFSQAQLGDSRPLVTGFTAQPGNIANALLYQGDVRSLIENAIAGVGNDILIGNQAANALTGNDGNDVLDGGAGDDVMTGGAGDDTFGVDSSGDVVTEASGHGTDLIAATVSYTLGEDVEHLTLTGTANIDGTGNGLANQITGGAGSNVLNGLDGNDTLTGSYEYRTAAQTIDETTLASHATIATALALAPLGFGVNSDPDIADATTVPHVTVIGNGGGNTYDMYSFVVEAAGVVGTFDIDLTAVLDSFVELYDASGTRLAYDDDAAVTEGAGGSYAANDSLLSYTFAAAGTYYLRVGRFATATTSAALQAGHSYVLQISLAGNALPPLLDGNDTLDGGSGEDSLSGGLGNDWLDGGAGMDALDGGTGNDTYVVDSADDVVSEGAGAGTDTVISAVTWSLAGREIEHLTLTGAGDIDATGNAMANLLTGNSGNNQLDGGDGADSLTGAAGNDTYVVGAGDVVTELAGEGTDIVLSAVTWTLSDGVEILTLTGSEDIDGTGNSQANTVTGNGGANHLNGGGGDDALSGGAGSDSLAGGTGNDTMSGGLGDDTYVVDETGDVVSELSSQGSDTVRASVTFTLVGKQVETVILTGVAAINATGNSFNNLLSGNDAANVLNGSAGSDTLNGAAGNDSLIGGAGADSLMGGLGDDTYVIDDAGDMVIEIGAEGIDLIQTAIGWSLGDQIENLTLTGSGAVGATGNGLGNVLTGNSAANRLDGGLGADTLAGGGGNDTYVIDSASDSVIEGAGAGTDLVETDLSHTLAANVEGLTLTGSAAINGTGNGLNNVLTGNGANNVLTGGAGNDTYYIQNAGDNVVELGGGGTDVIYSAVTYSLNARYAEIINLTGTANINATGNSLSNTLTGNDGINTLNGKGGTDILTGGLGADIFLFETGAGSDTIADFSAFQNDSINVNAYTGGIANNGLVTQAGGNVLITLGGSNVITVTGAVVADVLAHMVW</sequence>
<dbReference type="SUPFAM" id="SSF55486">
    <property type="entry name" value="Metalloproteases ('zincins'), catalytic domain"/>
    <property type="match status" value="1"/>
</dbReference>
<dbReference type="GO" id="GO:0008270">
    <property type="term" value="F:zinc ion binding"/>
    <property type="evidence" value="ECO:0007669"/>
    <property type="project" value="InterPro"/>
</dbReference>
<dbReference type="OrthoDB" id="7202227at2"/>
<dbReference type="InterPro" id="IPR007280">
    <property type="entry name" value="Peptidase_C_arc/bac"/>
</dbReference>
<feature type="region of interest" description="Disordered" evidence="6">
    <location>
        <begin position="62"/>
        <end position="100"/>
    </location>
</feature>
<comment type="subcellular location">
    <subcellularLocation>
        <location evidence="2">Secreted</location>
    </subcellularLocation>
</comment>
<name>F4QIZ2_9CAUL</name>
<dbReference type="Pfam" id="PF04151">
    <property type="entry name" value="PPC"/>
    <property type="match status" value="1"/>
</dbReference>
<feature type="domain" description="Peptidase metallopeptidase" evidence="7">
    <location>
        <begin position="133"/>
        <end position="298"/>
    </location>
</feature>
<keyword evidence="4" id="KW-0964">Secreted</keyword>
<evidence type="ECO:0000313" key="9">
    <source>
        <dbReference type="Proteomes" id="UP000006512"/>
    </source>
</evidence>
<evidence type="ECO:0000256" key="2">
    <source>
        <dbReference type="ARBA" id="ARBA00004613"/>
    </source>
</evidence>
<dbReference type="SUPFAM" id="SSF51120">
    <property type="entry name" value="beta-Roll"/>
    <property type="match status" value="7"/>
</dbReference>
<dbReference type="RefSeq" id="WP_006272240.1">
    <property type="nucleotide sequence ID" value="NZ_GL883077.1"/>
</dbReference>
<feature type="compositionally biased region" description="Polar residues" evidence="6">
    <location>
        <begin position="83"/>
        <end position="93"/>
    </location>
</feature>
<evidence type="ECO:0000313" key="8">
    <source>
        <dbReference type="EMBL" id="EGF93055.1"/>
    </source>
</evidence>
<dbReference type="GO" id="GO:0005509">
    <property type="term" value="F:calcium ion binding"/>
    <property type="evidence" value="ECO:0007669"/>
    <property type="project" value="InterPro"/>
</dbReference>
<dbReference type="Pfam" id="PF00353">
    <property type="entry name" value="HemolysinCabind"/>
    <property type="match status" value="9"/>
</dbReference>
<dbReference type="GO" id="GO:0008237">
    <property type="term" value="F:metallopeptidase activity"/>
    <property type="evidence" value="ECO:0007669"/>
    <property type="project" value="InterPro"/>
</dbReference>